<name>A0A8S1C9A2_9INSE</name>
<keyword evidence="2" id="KW-0732">Signal</keyword>
<reference evidence="3 4" key="1">
    <citation type="submission" date="2020-04" db="EMBL/GenBank/DDBJ databases">
        <authorList>
            <person name="Alioto T."/>
            <person name="Alioto T."/>
            <person name="Gomez Garrido J."/>
        </authorList>
    </citation>
    <scope>NUCLEOTIDE SEQUENCE [LARGE SCALE GENOMIC DNA]</scope>
</reference>
<feature type="chain" id="PRO_5035919369" description="FZ domain-containing protein" evidence="2">
    <location>
        <begin position="23"/>
        <end position="130"/>
    </location>
</feature>
<accession>A0A8S1C9A2</accession>
<dbReference type="Proteomes" id="UP000494165">
    <property type="component" value="Unassembled WGS sequence"/>
</dbReference>
<feature type="region of interest" description="Disordered" evidence="1">
    <location>
        <begin position="82"/>
        <end position="102"/>
    </location>
</feature>
<evidence type="ECO:0008006" key="5">
    <source>
        <dbReference type="Google" id="ProtNLM"/>
    </source>
</evidence>
<comment type="caution">
    <text evidence="3">The sequence shown here is derived from an EMBL/GenBank/DDBJ whole genome shotgun (WGS) entry which is preliminary data.</text>
</comment>
<dbReference type="EMBL" id="CADEPI010000020">
    <property type="protein sequence ID" value="CAB3365380.1"/>
    <property type="molecule type" value="Genomic_DNA"/>
</dbReference>
<proteinExistence type="predicted"/>
<evidence type="ECO:0000256" key="2">
    <source>
        <dbReference type="SAM" id="SignalP"/>
    </source>
</evidence>
<keyword evidence="4" id="KW-1185">Reference proteome</keyword>
<evidence type="ECO:0000313" key="4">
    <source>
        <dbReference type="Proteomes" id="UP000494165"/>
    </source>
</evidence>
<gene>
    <name evidence="3" type="ORF">CLODIP_2_CD06104</name>
</gene>
<dbReference type="AlphaFoldDB" id="A0A8S1C9A2"/>
<evidence type="ECO:0000256" key="1">
    <source>
        <dbReference type="SAM" id="MobiDB-lite"/>
    </source>
</evidence>
<organism evidence="3 4">
    <name type="scientific">Cloeon dipterum</name>
    <dbReference type="NCBI Taxonomy" id="197152"/>
    <lineage>
        <taxon>Eukaryota</taxon>
        <taxon>Metazoa</taxon>
        <taxon>Ecdysozoa</taxon>
        <taxon>Arthropoda</taxon>
        <taxon>Hexapoda</taxon>
        <taxon>Insecta</taxon>
        <taxon>Pterygota</taxon>
        <taxon>Palaeoptera</taxon>
        <taxon>Ephemeroptera</taxon>
        <taxon>Pisciforma</taxon>
        <taxon>Baetidae</taxon>
        <taxon>Cloeon</taxon>
    </lineage>
</organism>
<evidence type="ECO:0000313" key="3">
    <source>
        <dbReference type="EMBL" id="CAB3365380.1"/>
    </source>
</evidence>
<feature type="signal peptide" evidence="2">
    <location>
        <begin position="1"/>
        <end position="22"/>
    </location>
</feature>
<protein>
    <recommendedName>
        <fullName evidence="5">FZ domain-containing protein</fullName>
    </recommendedName>
</protein>
<sequence>MWRFKLLAVLTLTLQIEHTVLPSCFAKCALKMDKLLNVFWQTEHVVRPLCMAMCVQHDRLCEKMRLHTEQMNLPWDEMILPDDAGADSYPPDKRKCTSGPSENTKKRLRLALFRFLSLCVRLITEKVWMQ</sequence>